<protein>
    <submittedName>
        <fullName evidence="10">Amino acid ABC transporter membrane protein 2, PAAT family</fullName>
    </submittedName>
</protein>
<keyword evidence="2 7" id="KW-0813">Transport</keyword>
<dbReference type="InterPro" id="IPR000515">
    <property type="entry name" value="MetI-like"/>
</dbReference>
<dbReference type="PANTHER" id="PTHR30614:SF21">
    <property type="entry name" value="AMINO ACID ABC TRANSPORTER PERMEASE"/>
    <property type="match status" value="1"/>
</dbReference>
<dbReference type="AlphaFoldDB" id="A0A1G9YNG6"/>
<evidence type="ECO:0000259" key="9">
    <source>
        <dbReference type="PROSITE" id="PS50928"/>
    </source>
</evidence>
<feature type="transmembrane region" description="Helical" evidence="7">
    <location>
        <begin position="242"/>
        <end position="263"/>
    </location>
</feature>
<feature type="region of interest" description="Disordered" evidence="8">
    <location>
        <begin position="274"/>
        <end position="301"/>
    </location>
</feature>
<keyword evidence="6 7" id="KW-0472">Membrane</keyword>
<dbReference type="RefSeq" id="WP_091222611.1">
    <property type="nucleotide sequence ID" value="NZ_FNHE01000012.1"/>
</dbReference>
<feature type="transmembrane region" description="Helical" evidence="7">
    <location>
        <begin position="20"/>
        <end position="41"/>
    </location>
</feature>
<dbReference type="PROSITE" id="PS50928">
    <property type="entry name" value="ABC_TM1"/>
    <property type="match status" value="1"/>
</dbReference>
<organism evidence="10 11">
    <name type="scientific">Geodermatophilus siccatus</name>
    <dbReference type="NCBI Taxonomy" id="1137991"/>
    <lineage>
        <taxon>Bacteria</taxon>
        <taxon>Bacillati</taxon>
        <taxon>Actinomycetota</taxon>
        <taxon>Actinomycetes</taxon>
        <taxon>Geodermatophilales</taxon>
        <taxon>Geodermatophilaceae</taxon>
        <taxon>Geodermatophilus</taxon>
    </lineage>
</organism>
<feature type="transmembrane region" description="Helical" evidence="7">
    <location>
        <begin position="138"/>
        <end position="157"/>
    </location>
</feature>
<gene>
    <name evidence="10" type="ORF">SAMN05660642_04033</name>
</gene>
<keyword evidence="5 7" id="KW-1133">Transmembrane helix</keyword>
<keyword evidence="4 7" id="KW-0812">Transmembrane</keyword>
<dbReference type="OrthoDB" id="4543034at2"/>
<dbReference type="GO" id="GO:0022857">
    <property type="term" value="F:transmembrane transporter activity"/>
    <property type="evidence" value="ECO:0007669"/>
    <property type="project" value="InterPro"/>
</dbReference>
<dbReference type="GO" id="GO:0006865">
    <property type="term" value="P:amino acid transport"/>
    <property type="evidence" value="ECO:0007669"/>
    <property type="project" value="TreeGrafter"/>
</dbReference>
<evidence type="ECO:0000256" key="5">
    <source>
        <dbReference type="ARBA" id="ARBA00022989"/>
    </source>
</evidence>
<feature type="transmembrane region" description="Helical" evidence="7">
    <location>
        <begin position="198"/>
        <end position="222"/>
    </location>
</feature>
<evidence type="ECO:0000256" key="2">
    <source>
        <dbReference type="ARBA" id="ARBA00022448"/>
    </source>
</evidence>
<dbReference type="Pfam" id="PF00528">
    <property type="entry name" value="BPD_transp_1"/>
    <property type="match status" value="1"/>
</dbReference>
<dbReference type="Proteomes" id="UP000198680">
    <property type="component" value="Unassembled WGS sequence"/>
</dbReference>
<dbReference type="SUPFAM" id="SSF161098">
    <property type="entry name" value="MetI-like"/>
    <property type="match status" value="1"/>
</dbReference>
<evidence type="ECO:0000256" key="6">
    <source>
        <dbReference type="ARBA" id="ARBA00023136"/>
    </source>
</evidence>
<evidence type="ECO:0000256" key="4">
    <source>
        <dbReference type="ARBA" id="ARBA00022692"/>
    </source>
</evidence>
<dbReference type="EMBL" id="FNHE01000012">
    <property type="protein sequence ID" value="SDN09993.1"/>
    <property type="molecule type" value="Genomic_DNA"/>
</dbReference>
<dbReference type="Gene3D" id="1.10.3720.10">
    <property type="entry name" value="MetI-like"/>
    <property type="match status" value="1"/>
</dbReference>
<keyword evidence="11" id="KW-1185">Reference proteome</keyword>
<feature type="compositionally biased region" description="Gly residues" evidence="8">
    <location>
        <begin position="290"/>
        <end position="301"/>
    </location>
</feature>
<evidence type="ECO:0000256" key="7">
    <source>
        <dbReference type="RuleBase" id="RU363032"/>
    </source>
</evidence>
<reference evidence="11" key="1">
    <citation type="submission" date="2016-10" db="EMBL/GenBank/DDBJ databases">
        <authorList>
            <person name="Varghese N."/>
            <person name="Submissions S."/>
        </authorList>
    </citation>
    <scope>NUCLEOTIDE SEQUENCE [LARGE SCALE GENOMIC DNA]</scope>
    <source>
        <strain evidence="11">DSM 45419</strain>
    </source>
</reference>
<comment type="similarity">
    <text evidence="7">Belongs to the binding-protein-dependent transport system permease family.</text>
</comment>
<evidence type="ECO:0000313" key="10">
    <source>
        <dbReference type="EMBL" id="SDN09993.1"/>
    </source>
</evidence>
<feature type="domain" description="ABC transmembrane type-1" evidence="9">
    <location>
        <begin position="69"/>
        <end position="263"/>
    </location>
</feature>
<proteinExistence type="inferred from homology"/>
<dbReference type="NCBIfam" id="TIGR01726">
    <property type="entry name" value="HEQRo_perm_3TM"/>
    <property type="match status" value="1"/>
</dbReference>
<dbReference type="STRING" id="1137991.SAMN05660642_04033"/>
<name>A0A1G9YNG6_9ACTN</name>
<dbReference type="PANTHER" id="PTHR30614">
    <property type="entry name" value="MEMBRANE COMPONENT OF AMINO ACID ABC TRANSPORTER"/>
    <property type="match status" value="1"/>
</dbReference>
<dbReference type="InterPro" id="IPR043429">
    <property type="entry name" value="ArtM/GltK/GlnP/TcyL/YhdX-like"/>
</dbReference>
<dbReference type="InterPro" id="IPR035906">
    <property type="entry name" value="MetI-like_sf"/>
</dbReference>
<comment type="subcellular location">
    <subcellularLocation>
        <location evidence="1 7">Cell membrane</location>
        <topology evidence="1 7">Multi-pass membrane protein</topology>
    </subcellularLocation>
</comment>
<evidence type="ECO:0000256" key="3">
    <source>
        <dbReference type="ARBA" id="ARBA00022475"/>
    </source>
</evidence>
<evidence type="ECO:0000256" key="1">
    <source>
        <dbReference type="ARBA" id="ARBA00004651"/>
    </source>
</evidence>
<evidence type="ECO:0000313" key="11">
    <source>
        <dbReference type="Proteomes" id="UP000198680"/>
    </source>
</evidence>
<keyword evidence="3" id="KW-1003">Cell membrane</keyword>
<feature type="transmembrane region" description="Helical" evidence="7">
    <location>
        <begin position="104"/>
        <end position="126"/>
    </location>
</feature>
<dbReference type="GO" id="GO:0043190">
    <property type="term" value="C:ATP-binding cassette (ABC) transporter complex"/>
    <property type="evidence" value="ECO:0007669"/>
    <property type="project" value="InterPro"/>
</dbReference>
<dbReference type="CDD" id="cd06261">
    <property type="entry name" value="TM_PBP2"/>
    <property type="match status" value="1"/>
</dbReference>
<dbReference type="InterPro" id="IPR010065">
    <property type="entry name" value="AA_ABC_transptr_permease_3TM"/>
</dbReference>
<accession>A0A1G9YNG6</accession>
<feature type="transmembrane region" description="Helical" evidence="7">
    <location>
        <begin position="73"/>
        <end position="92"/>
    </location>
</feature>
<sequence length="301" mass="32799">MTTPVLFDLPGPKARRRIRIGTAVGVLVVVAIIALVLARLAGNGQLEAQRWAVLFDPASQVPQALGQALLRTLQVAIVGMVLATVLGLLLAVGRLSEHRWVRVLVSTLIEFFRAVPLLVLIFALYFLLPKFGIRLSAFWALVGGLVLYNSAVLAEIFRAGILSVDRGQREAAYGLGMRKTQVMTLVLLPQAIRRMLPVLIAQLVVLLKDTSLGFIISFPELLRGARSLVEFFTLQFGNQYTFQLYVAAAVVYIVINLLLSWLARYVERRTRTSQKAAATTPTELPADVQMGGGGGAVPAAR</sequence>
<evidence type="ECO:0000256" key="8">
    <source>
        <dbReference type="SAM" id="MobiDB-lite"/>
    </source>
</evidence>